<feature type="region of interest" description="Disordered" evidence="1">
    <location>
        <begin position="1"/>
        <end position="43"/>
    </location>
</feature>
<organism evidence="3 4">
    <name type="scientific">Natronococcus jeotgali DSM 18795</name>
    <dbReference type="NCBI Taxonomy" id="1227498"/>
    <lineage>
        <taxon>Archaea</taxon>
        <taxon>Methanobacteriati</taxon>
        <taxon>Methanobacteriota</taxon>
        <taxon>Stenosarchaea group</taxon>
        <taxon>Halobacteria</taxon>
        <taxon>Halobacteriales</taxon>
        <taxon>Natrialbaceae</taxon>
        <taxon>Natronococcus</taxon>
    </lineage>
</organism>
<proteinExistence type="predicted"/>
<reference evidence="3 4" key="1">
    <citation type="journal article" date="2014" name="PLoS Genet.">
        <title>Phylogenetically driven sequencing of extremely halophilic archaea reveals strategies for static and dynamic osmo-response.</title>
        <authorList>
            <person name="Becker E.A."/>
            <person name="Seitzer P.M."/>
            <person name="Tritt A."/>
            <person name="Larsen D."/>
            <person name="Krusor M."/>
            <person name="Yao A.I."/>
            <person name="Wu D."/>
            <person name="Madern D."/>
            <person name="Eisen J.A."/>
            <person name="Darling A.E."/>
            <person name="Facciotti M.T."/>
        </authorList>
    </citation>
    <scope>NUCLEOTIDE SEQUENCE [LARGE SCALE GENOMIC DNA]</scope>
    <source>
        <strain evidence="3 4">DSM 18795</strain>
    </source>
</reference>
<gene>
    <name evidence="3" type="ORF">C492_00924</name>
</gene>
<keyword evidence="2" id="KW-0472">Membrane</keyword>
<keyword evidence="2" id="KW-1133">Transmembrane helix</keyword>
<evidence type="ECO:0000256" key="2">
    <source>
        <dbReference type="SAM" id="Phobius"/>
    </source>
</evidence>
<sequence>MSDGRGGDADEPGSKPSESGDSSVPDGTEPVSSARSRRSRNGRPPVLDSVAARLRADPGLWVPFFLAGWLLLGADLLRERDPLPLVSGIDGATIHVASAIYPTGTTVTRRSLGALVDLQLPWLGYALALEVVAVAAVGVAGWLTMARASDVPIGRNRGLVYVCGVVLVGLGSRGGDAGGFEYAAESLPVGLAVLALALFVAVRLLLAPITVLRERGLLAPIGASWRYARGRGFALLGILLLVGVGSWLLARVPLVGTVLSATLAGTVHAVSLVDLYERCVGS</sequence>
<comment type="caution">
    <text evidence="3">The sequence shown here is derived from an EMBL/GenBank/DDBJ whole genome shotgun (WGS) entry which is preliminary data.</text>
</comment>
<dbReference type="Proteomes" id="UP000011531">
    <property type="component" value="Unassembled WGS sequence"/>
</dbReference>
<evidence type="ECO:0000313" key="4">
    <source>
        <dbReference type="Proteomes" id="UP000011531"/>
    </source>
</evidence>
<keyword evidence="4" id="KW-1185">Reference proteome</keyword>
<dbReference type="OrthoDB" id="163483at2157"/>
<dbReference type="RefSeq" id="WP_008419649.1">
    <property type="nucleotide sequence ID" value="NZ_AOIA01000017.1"/>
</dbReference>
<dbReference type="AlphaFoldDB" id="L9Y0Q8"/>
<name>L9Y0Q8_9EURY</name>
<evidence type="ECO:0000256" key="1">
    <source>
        <dbReference type="SAM" id="MobiDB-lite"/>
    </source>
</evidence>
<feature type="transmembrane region" description="Helical" evidence="2">
    <location>
        <begin position="122"/>
        <end position="146"/>
    </location>
</feature>
<protein>
    <submittedName>
        <fullName evidence="3">Uncharacterized protein</fullName>
    </submittedName>
</protein>
<feature type="transmembrane region" description="Helical" evidence="2">
    <location>
        <begin position="187"/>
        <end position="212"/>
    </location>
</feature>
<feature type="transmembrane region" description="Helical" evidence="2">
    <location>
        <begin position="60"/>
        <end position="77"/>
    </location>
</feature>
<feature type="transmembrane region" description="Helical" evidence="2">
    <location>
        <begin position="233"/>
        <end position="250"/>
    </location>
</feature>
<dbReference type="STRING" id="1227498.C492_00924"/>
<accession>L9Y0Q8</accession>
<evidence type="ECO:0000313" key="3">
    <source>
        <dbReference type="EMBL" id="ELY66443.1"/>
    </source>
</evidence>
<feature type="transmembrane region" description="Helical" evidence="2">
    <location>
        <begin position="158"/>
        <end position="175"/>
    </location>
</feature>
<dbReference type="EMBL" id="AOIA01000017">
    <property type="protein sequence ID" value="ELY66443.1"/>
    <property type="molecule type" value="Genomic_DNA"/>
</dbReference>
<keyword evidence="2" id="KW-0812">Transmembrane</keyword>